<dbReference type="EMBL" id="MGDD01000026">
    <property type="protein sequence ID" value="OGL48897.1"/>
    <property type="molecule type" value="Genomic_DNA"/>
</dbReference>
<evidence type="ECO:0000256" key="7">
    <source>
        <dbReference type="PIRSR" id="PIRSR000216-1"/>
    </source>
</evidence>
<protein>
    <recommendedName>
        <fullName evidence="10">NADH dehydrogenase</fullName>
    </recommendedName>
</protein>
<dbReference type="GO" id="GO:0051537">
    <property type="term" value="F:2 iron, 2 sulfur cluster binding"/>
    <property type="evidence" value="ECO:0007669"/>
    <property type="project" value="UniProtKB-KW"/>
</dbReference>
<comment type="cofactor">
    <cofactor evidence="6">
        <name>[2Fe-2S] cluster</name>
        <dbReference type="ChEBI" id="CHEBI:190135"/>
    </cofactor>
</comment>
<keyword evidence="4 7" id="KW-0408">Iron</keyword>
<dbReference type="Gene3D" id="1.10.10.1590">
    <property type="entry name" value="NADH-quinone oxidoreductase subunit E"/>
    <property type="match status" value="1"/>
</dbReference>
<evidence type="ECO:0000256" key="5">
    <source>
        <dbReference type="ARBA" id="ARBA00023014"/>
    </source>
</evidence>
<dbReference type="AlphaFoldDB" id="A0A1F7S708"/>
<dbReference type="InterPro" id="IPR036249">
    <property type="entry name" value="Thioredoxin-like_sf"/>
</dbReference>
<proteinExistence type="inferred from homology"/>
<evidence type="ECO:0000256" key="6">
    <source>
        <dbReference type="ARBA" id="ARBA00034078"/>
    </source>
</evidence>
<dbReference type="GO" id="GO:0046872">
    <property type="term" value="F:metal ion binding"/>
    <property type="evidence" value="ECO:0007669"/>
    <property type="project" value="UniProtKB-KW"/>
</dbReference>
<dbReference type="InterPro" id="IPR041921">
    <property type="entry name" value="NuoE_N"/>
</dbReference>
<dbReference type="Proteomes" id="UP000179266">
    <property type="component" value="Unassembled WGS sequence"/>
</dbReference>
<dbReference type="CDD" id="cd03064">
    <property type="entry name" value="TRX_Fd_NuoE"/>
    <property type="match status" value="1"/>
</dbReference>
<evidence type="ECO:0000256" key="1">
    <source>
        <dbReference type="ARBA" id="ARBA00010643"/>
    </source>
</evidence>
<dbReference type="PANTHER" id="PTHR43342:SF1">
    <property type="entry name" value="BIFURCATING [FEFE] HYDROGENASE GAMMA SUBUNIT"/>
    <property type="match status" value="1"/>
</dbReference>
<evidence type="ECO:0008006" key="10">
    <source>
        <dbReference type="Google" id="ProtNLM"/>
    </source>
</evidence>
<feature type="binding site" evidence="7">
    <location>
        <position position="75"/>
    </location>
    <ligand>
        <name>[2Fe-2S] cluster</name>
        <dbReference type="ChEBI" id="CHEBI:190135"/>
    </ligand>
</feature>
<dbReference type="PROSITE" id="PS01099">
    <property type="entry name" value="COMPLEX1_24K"/>
    <property type="match status" value="1"/>
</dbReference>
<dbReference type="InterPro" id="IPR042128">
    <property type="entry name" value="NuoE_dom"/>
</dbReference>
<sequence length="151" mass="16869">MEQKLETIFSKHPADPSSLINILHDIQKEYGYLPCSVLEETARTLKVPLSKVYSVSTFYNAFSLDKKGDKIIKICTGTACHIRGSKFLIEELAKKLNLESTGTTEDGRFTVETVNCLGACAMAPLVVTSEKNNLKYHDQVTISKLDKIIKR</sequence>
<evidence type="ECO:0000256" key="4">
    <source>
        <dbReference type="ARBA" id="ARBA00023004"/>
    </source>
</evidence>
<comment type="cofactor">
    <cofactor evidence="7">
        <name>[2Fe-2S] cluster</name>
        <dbReference type="ChEBI" id="CHEBI:190135"/>
    </cofactor>
    <text evidence="7">Binds 1 [2Fe-2S] cluster.</text>
</comment>
<feature type="binding site" evidence="7">
    <location>
        <position position="120"/>
    </location>
    <ligand>
        <name>[2Fe-2S] cluster</name>
        <dbReference type="ChEBI" id="CHEBI:190135"/>
    </ligand>
</feature>
<dbReference type="Pfam" id="PF01257">
    <property type="entry name" value="2Fe-2S_thioredx"/>
    <property type="match status" value="1"/>
</dbReference>
<dbReference type="SUPFAM" id="SSF52833">
    <property type="entry name" value="Thioredoxin-like"/>
    <property type="match status" value="1"/>
</dbReference>
<dbReference type="Gene3D" id="3.40.30.10">
    <property type="entry name" value="Glutaredoxin"/>
    <property type="match status" value="1"/>
</dbReference>
<feature type="binding site" evidence="7">
    <location>
        <position position="80"/>
    </location>
    <ligand>
        <name>[2Fe-2S] cluster</name>
        <dbReference type="ChEBI" id="CHEBI:190135"/>
    </ligand>
</feature>
<evidence type="ECO:0000256" key="3">
    <source>
        <dbReference type="ARBA" id="ARBA00022723"/>
    </source>
</evidence>
<evidence type="ECO:0000256" key="2">
    <source>
        <dbReference type="ARBA" id="ARBA00022714"/>
    </source>
</evidence>
<keyword evidence="5 7" id="KW-0411">Iron-sulfur</keyword>
<feature type="binding site" evidence="7">
    <location>
        <position position="116"/>
    </location>
    <ligand>
        <name>[2Fe-2S] cluster</name>
        <dbReference type="ChEBI" id="CHEBI:190135"/>
    </ligand>
</feature>
<organism evidence="8 9">
    <name type="scientific">Candidatus Schekmanbacteria bacterium RBG_13_48_7</name>
    <dbReference type="NCBI Taxonomy" id="1817878"/>
    <lineage>
        <taxon>Bacteria</taxon>
        <taxon>Candidatus Schekmaniibacteriota</taxon>
    </lineage>
</organism>
<dbReference type="InterPro" id="IPR028431">
    <property type="entry name" value="NADP_DH_HndA-like"/>
</dbReference>
<comment type="similarity">
    <text evidence="1">Belongs to the complex I 24 kDa subunit family.</text>
</comment>
<reference evidence="8 9" key="1">
    <citation type="journal article" date="2016" name="Nat. Commun.">
        <title>Thousands of microbial genomes shed light on interconnected biogeochemical processes in an aquifer system.</title>
        <authorList>
            <person name="Anantharaman K."/>
            <person name="Brown C.T."/>
            <person name="Hug L.A."/>
            <person name="Sharon I."/>
            <person name="Castelle C.J."/>
            <person name="Probst A.J."/>
            <person name="Thomas B.C."/>
            <person name="Singh A."/>
            <person name="Wilkins M.J."/>
            <person name="Karaoz U."/>
            <person name="Brodie E.L."/>
            <person name="Williams K.H."/>
            <person name="Hubbard S.S."/>
            <person name="Banfield J.F."/>
        </authorList>
    </citation>
    <scope>NUCLEOTIDE SEQUENCE [LARGE SCALE GENOMIC DNA]</scope>
</reference>
<evidence type="ECO:0000313" key="9">
    <source>
        <dbReference type="Proteomes" id="UP000179266"/>
    </source>
</evidence>
<dbReference type="PIRSF" id="PIRSF000216">
    <property type="entry name" value="NADH_DH_24kDa"/>
    <property type="match status" value="1"/>
</dbReference>
<accession>A0A1F7S708</accession>
<name>A0A1F7S708_9BACT</name>
<dbReference type="InterPro" id="IPR002023">
    <property type="entry name" value="NuoE-like"/>
</dbReference>
<keyword evidence="3 7" id="KW-0479">Metal-binding</keyword>
<comment type="caution">
    <text evidence="8">The sequence shown here is derived from an EMBL/GenBank/DDBJ whole genome shotgun (WGS) entry which is preliminary data.</text>
</comment>
<keyword evidence="2 7" id="KW-0001">2Fe-2S</keyword>
<evidence type="ECO:0000313" key="8">
    <source>
        <dbReference type="EMBL" id="OGL48897.1"/>
    </source>
</evidence>
<dbReference type="GO" id="GO:0016491">
    <property type="term" value="F:oxidoreductase activity"/>
    <property type="evidence" value="ECO:0007669"/>
    <property type="project" value="InterPro"/>
</dbReference>
<dbReference type="PANTHER" id="PTHR43342">
    <property type="entry name" value="NADH-QUINONE OXIDOREDUCTASE, E SUBUNIT"/>
    <property type="match status" value="1"/>
</dbReference>
<gene>
    <name evidence="8" type="ORF">A2161_11850</name>
</gene>